<dbReference type="PATRIC" id="fig|1121328.3.peg.1261"/>
<reference evidence="1 3" key="1">
    <citation type="submission" date="2016-02" db="EMBL/GenBank/DDBJ databases">
        <title>Draft genome sequence for Clostridium paradoxum JW-YL-7.</title>
        <authorList>
            <person name="Utturkar S.M."/>
            <person name="Lancaster A."/>
            <person name="Poole F.L."/>
            <person name="Adams M.W."/>
            <person name="Brown S.D."/>
        </authorList>
    </citation>
    <scope>NUCLEOTIDE SEQUENCE [LARGE SCALE GENOMIC DNA]</scope>
    <source>
        <strain evidence="1 3">JW-YL-7</strain>
    </source>
</reference>
<dbReference type="STRING" id="1121328.JWYL7_1252"/>
<dbReference type="AlphaFoldDB" id="A0A150FRC5"/>
<reference evidence="2 4" key="2">
    <citation type="submission" date="2016-11" db="EMBL/GenBank/DDBJ databases">
        <authorList>
            <person name="Varghese N."/>
            <person name="Submissions S."/>
        </authorList>
    </citation>
    <scope>NUCLEOTIDE SEQUENCE [LARGE SCALE GENOMIC DNA]</scope>
    <source>
        <strain evidence="2 4">DSM 7308</strain>
    </source>
</reference>
<evidence type="ECO:0000313" key="4">
    <source>
        <dbReference type="Proteomes" id="UP000323392"/>
    </source>
</evidence>
<dbReference type="EMBL" id="FRBG01000001">
    <property type="protein sequence ID" value="SHK43924.1"/>
    <property type="molecule type" value="Genomic_DNA"/>
</dbReference>
<dbReference type="InterPro" id="IPR019271">
    <property type="entry name" value="DUF2284_metal-binding"/>
</dbReference>
<dbReference type="Proteomes" id="UP000092605">
    <property type="component" value="Unassembled WGS sequence"/>
</dbReference>
<keyword evidence="4" id="KW-1185">Reference proteome</keyword>
<protein>
    <submittedName>
        <fullName evidence="2">Predicted metal-binding protein</fullName>
    </submittedName>
</protein>
<dbReference type="EMBL" id="LSFY01000001">
    <property type="protein sequence ID" value="KXZ40177.1"/>
    <property type="molecule type" value="Genomic_DNA"/>
</dbReference>
<evidence type="ECO:0000313" key="2">
    <source>
        <dbReference type="EMBL" id="SHK43924.1"/>
    </source>
</evidence>
<gene>
    <name evidence="1" type="ORF">JWYL7_1252</name>
    <name evidence="2" type="ORF">SAMN05661008_00272</name>
</gene>
<dbReference type="PIRSF" id="PIRSF018748">
    <property type="entry name" value="UCP018748"/>
    <property type="match status" value="1"/>
</dbReference>
<comment type="caution">
    <text evidence="1">The sequence shown here is derived from an EMBL/GenBank/DDBJ whole genome shotgun (WGS) entry which is preliminary data.</text>
</comment>
<evidence type="ECO:0000313" key="1">
    <source>
        <dbReference type="EMBL" id="KXZ40177.1"/>
    </source>
</evidence>
<proteinExistence type="predicted"/>
<organism evidence="1 3">
    <name type="scientific">Alkalithermobacter thermoalcaliphilus JW-YL-7 = DSM 7308</name>
    <dbReference type="NCBI Taxonomy" id="1121328"/>
    <lineage>
        <taxon>Bacteria</taxon>
        <taxon>Bacillati</taxon>
        <taxon>Bacillota</taxon>
        <taxon>Clostridia</taxon>
        <taxon>Peptostreptococcales</taxon>
        <taxon>Tepidibacteraceae</taxon>
        <taxon>Alkalithermobacter</taxon>
    </lineage>
</organism>
<name>A0A150FRC5_CLOPD</name>
<evidence type="ECO:0000313" key="3">
    <source>
        <dbReference type="Proteomes" id="UP000092605"/>
    </source>
</evidence>
<dbReference type="Pfam" id="PF10050">
    <property type="entry name" value="DUF2284"/>
    <property type="match status" value="1"/>
</dbReference>
<sequence>MHSILDISKKYNIDAHVIKVDDIVVENRVYLKCAYGCKDFGKRLNCPPNIISIDEFRKILKEYEKALILIEKCNISENSDINDSWDILRKESFKKMIQIEKAAFNQGYHFAHLLRAGSCNECEKCEDICKKPHLRRFSPESVGINLTKTLKNISIEIDYKDTNKINIIGILLLY</sequence>
<dbReference type="OrthoDB" id="5420534at2"/>
<dbReference type="Proteomes" id="UP000323392">
    <property type="component" value="Unassembled WGS sequence"/>
</dbReference>
<accession>A0A150FRC5</accession>
<dbReference type="RefSeq" id="WP_066070591.1">
    <property type="nucleotide sequence ID" value="NZ_FRBG01000001.1"/>
</dbReference>